<comment type="caution">
    <text evidence="1">The sequence shown here is derived from an EMBL/GenBank/DDBJ whole genome shotgun (WGS) entry which is preliminary data.</text>
</comment>
<organism evidence="1 2">
    <name type="scientific">Magnetofaba australis IT-1</name>
    <dbReference type="NCBI Taxonomy" id="1434232"/>
    <lineage>
        <taxon>Bacteria</taxon>
        <taxon>Pseudomonadati</taxon>
        <taxon>Pseudomonadota</taxon>
        <taxon>Magnetococcia</taxon>
        <taxon>Magnetococcales</taxon>
        <taxon>Magnetococcaceae</taxon>
        <taxon>Magnetofaba</taxon>
    </lineage>
</organism>
<sequence>MPHEHDLRIRIQPGPALRTLLDDLGGSPTALIENIAARYRETCLQELPDITDAEFALFCDLLQATVRDPLTIAALDHELEDGLRQGLAEDFGVDGAALLARCRSWRYAQKLAVTHAVERRLAS</sequence>
<accession>A0A1Y2KA68</accession>
<proteinExistence type="predicted"/>
<dbReference type="RefSeq" id="WP_085440239.1">
    <property type="nucleotide sequence ID" value="NZ_LVJN01000012.1"/>
</dbReference>
<name>A0A1Y2KA68_9PROT</name>
<dbReference type="OrthoDB" id="9771038at2"/>
<evidence type="ECO:0000313" key="1">
    <source>
        <dbReference type="EMBL" id="OSM07710.1"/>
    </source>
</evidence>
<protein>
    <submittedName>
        <fullName evidence="1">Uncharacterized protein</fullName>
    </submittedName>
</protein>
<reference evidence="1 2" key="1">
    <citation type="journal article" date="2016" name="BMC Genomics">
        <title>Combined genomic and structural analyses of a cultured magnetotactic bacterium reveals its niche adaptation to a dynamic environment.</title>
        <authorList>
            <person name="Araujo A.C."/>
            <person name="Morillo V."/>
            <person name="Cypriano J."/>
            <person name="Teixeira L.C."/>
            <person name="Leao P."/>
            <person name="Lyra S."/>
            <person name="Almeida L.G."/>
            <person name="Bazylinski D.A."/>
            <person name="Vasconcellos A.T."/>
            <person name="Abreu F."/>
            <person name="Lins U."/>
        </authorList>
    </citation>
    <scope>NUCLEOTIDE SEQUENCE [LARGE SCALE GENOMIC DNA]</scope>
    <source>
        <strain evidence="1 2">IT-1</strain>
    </source>
</reference>
<gene>
    <name evidence="1" type="ORF">MAIT1_04519</name>
</gene>
<keyword evidence="2" id="KW-1185">Reference proteome</keyword>
<dbReference type="Proteomes" id="UP000194003">
    <property type="component" value="Unassembled WGS sequence"/>
</dbReference>
<dbReference type="AlphaFoldDB" id="A0A1Y2KA68"/>
<evidence type="ECO:0000313" key="2">
    <source>
        <dbReference type="Proteomes" id="UP000194003"/>
    </source>
</evidence>
<dbReference type="EMBL" id="LVJN01000012">
    <property type="protein sequence ID" value="OSM07710.1"/>
    <property type="molecule type" value="Genomic_DNA"/>
</dbReference>